<dbReference type="InterPro" id="IPR038538">
    <property type="entry name" value="MTERF_sf"/>
</dbReference>
<dbReference type="AlphaFoldDB" id="A0A9P0MG18"/>
<dbReference type="OrthoDB" id="10064535at2759"/>
<evidence type="ECO:0000313" key="2">
    <source>
        <dbReference type="Proteomes" id="UP001152798"/>
    </source>
</evidence>
<name>A0A9P0MG18_NEZVI</name>
<dbReference type="EMBL" id="OV725079">
    <property type="protein sequence ID" value="CAH1397388.1"/>
    <property type="molecule type" value="Genomic_DNA"/>
</dbReference>
<dbReference type="Gene3D" id="1.25.70.10">
    <property type="entry name" value="Transcription termination factor 3, mitochondrial"/>
    <property type="match status" value="1"/>
</dbReference>
<proteinExistence type="predicted"/>
<evidence type="ECO:0000313" key="1">
    <source>
        <dbReference type="EMBL" id="CAH1397388.1"/>
    </source>
</evidence>
<organism evidence="1 2">
    <name type="scientific">Nezara viridula</name>
    <name type="common">Southern green stink bug</name>
    <name type="synonym">Cimex viridulus</name>
    <dbReference type="NCBI Taxonomy" id="85310"/>
    <lineage>
        <taxon>Eukaryota</taxon>
        <taxon>Metazoa</taxon>
        <taxon>Ecdysozoa</taxon>
        <taxon>Arthropoda</taxon>
        <taxon>Hexapoda</taxon>
        <taxon>Insecta</taxon>
        <taxon>Pterygota</taxon>
        <taxon>Neoptera</taxon>
        <taxon>Paraneoptera</taxon>
        <taxon>Hemiptera</taxon>
        <taxon>Heteroptera</taxon>
        <taxon>Panheteroptera</taxon>
        <taxon>Pentatomomorpha</taxon>
        <taxon>Pentatomoidea</taxon>
        <taxon>Pentatomidae</taxon>
        <taxon>Pentatominae</taxon>
        <taxon>Nezara</taxon>
    </lineage>
</organism>
<gene>
    <name evidence="1" type="ORF">NEZAVI_LOCUS7220</name>
</gene>
<keyword evidence="2" id="KW-1185">Reference proteome</keyword>
<reference evidence="1" key="1">
    <citation type="submission" date="2022-01" db="EMBL/GenBank/DDBJ databases">
        <authorList>
            <person name="King R."/>
        </authorList>
    </citation>
    <scope>NUCLEOTIDE SEQUENCE</scope>
</reference>
<protein>
    <submittedName>
        <fullName evidence="1">Uncharacterized protein</fullName>
    </submittedName>
</protein>
<dbReference type="Proteomes" id="UP001152798">
    <property type="component" value="Chromosome 3"/>
</dbReference>
<accession>A0A9P0MG18</accession>
<sequence length="514" mass="60958">MRRFRLLPMFHFNMRLFCSNVAFLPESDAKFQFKHVDLIKEFTGCPIDQVRKAVSSRLKLQLLSEQEVLSKLEILENLDIYDLRSIGIVPLLLKHPIALNNYHTALCEYSFVPFLIQSYQIKRFTSLCRNSVKDLKEKGFIENNAEVMRNLWRHAELDISNCPEVSDFQSLHDLKAIAIRAFFKEKLDVSDEDIDRQQSEINLRLLNKSFKTINSNLKLFRDDIMLSKARMFLNWYILYANYENCLQILSKFPYIGSTEMKVFFHVFPKISMMTVDNMEKILNYLEDDGIQISALERFPSLLTLNSETVKERLKEVKSIETLSVYQKHPQIAKLLLHQVRAKRRLNILQELKIFCSLNYLITTEKQFERICETQTRVSGCDSMHYLKAELNLDKSEIATKLKRHKRWRFVPVVEVAKNLRYLRKIFNEKEIIDNIYILFYYNGRVVQELEKLEHHENMEAFKCNGHIKKEFILPLTIYFLEKEFNFTGESIWETSIINPYQDLPDRPEIKVKSL</sequence>